<dbReference type="Pfam" id="PF13547">
    <property type="entry name" value="GTA_TIM"/>
    <property type="match status" value="1"/>
</dbReference>
<dbReference type="STRING" id="1401685.P857_627"/>
<evidence type="ECO:0000313" key="5">
    <source>
        <dbReference type="Proteomes" id="UP000018951"/>
    </source>
</evidence>
<dbReference type="InterPro" id="IPR032876">
    <property type="entry name" value="J_dom"/>
</dbReference>
<dbReference type="AlphaFoldDB" id="W2UYE3"/>
<evidence type="ECO:0000259" key="3">
    <source>
        <dbReference type="Pfam" id="PF23666"/>
    </source>
</evidence>
<proteinExistence type="predicted"/>
<accession>W2UYE3</accession>
<feature type="domain" description="GTA TIM-barrel-like" evidence="1">
    <location>
        <begin position="356"/>
        <end position="602"/>
    </location>
</feature>
<feature type="domain" description="Tip attachment protein J" evidence="2">
    <location>
        <begin position="667"/>
        <end position="804"/>
    </location>
</feature>
<evidence type="ECO:0008006" key="6">
    <source>
        <dbReference type="Google" id="ProtNLM"/>
    </source>
</evidence>
<feature type="domain" description="Rcc01698-like C-terminal" evidence="3">
    <location>
        <begin position="908"/>
        <end position="1000"/>
    </location>
</feature>
<evidence type="ECO:0000259" key="2">
    <source>
        <dbReference type="Pfam" id="PF13550"/>
    </source>
</evidence>
<dbReference type="InterPro" id="IPR056490">
    <property type="entry name" value="Rcc01698_C"/>
</dbReference>
<dbReference type="Pfam" id="PF13550">
    <property type="entry name" value="Phage-tail_3"/>
    <property type="match status" value="1"/>
</dbReference>
<keyword evidence="5" id="KW-1185">Reference proteome</keyword>
<dbReference type="Pfam" id="PF23666">
    <property type="entry name" value="Rcc01698_C"/>
    <property type="match status" value="1"/>
</dbReference>
<dbReference type="EMBL" id="AXCJ01000008">
    <property type="protein sequence ID" value="ETO91141.1"/>
    <property type="molecule type" value="Genomic_DNA"/>
</dbReference>
<dbReference type="SUPFAM" id="SSF51445">
    <property type="entry name" value="(Trans)glycosidases"/>
    <property type="match status" value="1"/>
</dbReference>
<comment type="caution">
    <text evidence="4">The sequence shown here is derived from an EMBL/GenBank/DDBJ whole genome shotgun (WGS) entry which is preliminary data.</text>
</comment>
<dbReference type="Proteomes" id="UP000018951">
    <property type="component" value="Unassembled WGS sequence"/>
</dbReference>
<sequence length="1156" mass="133894">MTTLFISAFFQGITLLQDSVFNSFKAKSQIVSLDTSIDVQSDACGHIIPLVYGTAKVQGYVIWSLPIDKELNEKSQYNYYVTCAIAIAQGPVKSVLKIWANDLVFDIEKYTHTIYYGDEIQEVDSLIASYEPMTPAFRGLVYIVFEKLPLAEFNNTIPKFSFIVNAGPVDDLERMVNGINIIPGTGEFVYDTSIIRKTPGYYDHDAWINSGISEKVNQHCNYEDTDIVVSLQQMQDTFPNIQWVSVVVSWFIDSLDVSTCNIYPAVEYKDAVTHPKYWQVAQYTRENAKVVTKNSQGRVIYGGTINDLSLVEYIDLLHMKGYKVLVTFFLLVDDIDKPWRGHIEGDINGIENFNNQYNNFILHYANLIGQRVEAFIIGSELEAYTNLRDHNGVYHGITNLVYLAGLVREIIGDDILISYAANWTEYNKPQMDILWSNENINIVSIDAYFPLTDIPQPLHGFTVDELIEWWDKGEGYDYFYINSNDKKDKIFYESPIYAVKNIEYWWNNLHYDDKKQETSWVPKSKNIWFTEYGFASVDNCTSQPHVFFTANKPEFPYYSVGKVDVLAQRNAIIATLRRWLESDVVTNFFLWCWDARPFPSFPQLHNVWMDGSDWKYGHWVQGKVYGVSLSYIVYDICLRAGLLEEQILSTALSDIVMGYIIDKPINSRQALQNLQNVYFFNILEKDKKICALYDQESVISLHTECIVGDSIRRETQHMNHLPPSIELLFLNYERHCEWDIEYICKNNNGKKNTINIPVVMYEEQASAIANILFNKLCYERISYNFSTYSDVEIIPGDIISLYDELLSKIVHIKVEKTRQGKVREVFGVLYIPEIYSYFFSRYSIDISQETTVNVKPGDTFLNILDIPSLPTSSQDILYFVIIAQDNDWRGMTLYNNGLFLCDTKQLSVIGKSNYVLRKGFSECIDTVSEIIITLIYGTLTSLTDEDFLNFGNLSMIGKEIIQFQYAEQISNNQYKLKNILRGCCGTEHYMDTHEENEDFILLDANVIKLETQKSDIETVQQYSTQSIGSDNMLHFNILYTNYSRRPFSVAHLKVIYNSFNDEYIVSWVRRSRIHYVWSDYTDIPLDEQYEKYYLEIIFKDIIKRGEYIHNSNQFIYTQEMQKNDTIGTGLLVFRVYQVSDIVGLGVVNEVSYNVYI</sequence>
<reference evidence="4 5" key="1">
    <citation type="journal article" date="2013" name="PLoS ONE">
        <title>Bacterial endosymbiosis in a chordate host: long-term co-evolution and conservation of secondary metabolism.</title>
        <authorList>
            <person name="Kwan J.C."/>
            <person name="Schmidt E.W."/>
        </authorList>
    </citation>
    <scope>NUCLEOTIDE SEQUENCE [LARGE SCALE GENOMIC DNA]</scope>
    <source>
        <strain evidence="5">L6</strain>
    </source>
</reference>
<gene>
    <name evidence="4" type="ORF">P857_627</name>
</gene>
<evidence type="ECO:0000259" key="1">
    <source>
        <dbReference type="Pfam" id="PF13547"/>
    </source>
</evidence>
<protein>
    <recommendedName>
        <fullName evidence="6">GTA TIM-barrel-like domain-containing protein</fullName>
    </recommendedName>
</protein>
<dbReference type="InterPro" id="IPR025195">
    <property type="entry name" value="GTA_TIM_dom"/>
</dbReference>
<organism evidence="4 5">
    <name type="scientific">Candidatus Xenolissoclinum pacificiensis L6</name>
    <dbReference type="NCBI Taxonomy" id="1401685"/>
    <lineage>
        <taxon>Bacteria</taxon>
        <taxon>Pseudomonadati</taxon>
        <taxon>Pseudomonadota</taxon>
        <taxon>Alphaproteobacteria</taxon>
        <taxon>Rickettsiales</taxon>
        <taxon>Anaplasmataceae</taxon>
        <taxon>Candidatus Xenolissoclinum</taxon>
    </lineage>
</organism>
<dbReference type="CDD" id="cd19607">
    <property type="entry name" value="GTA_TIM-barrel-like"/>
    <property type="match status" value="1"/>
</dbReference>
<dbReference type="InterPro" id="IPR017853">
    <property type="entry name" value="GH"/>
</dbReference>
<evidence type="ECO:0000313" key="4">
    <source>
        <dbReference type="EMBL" id="ETO91141.1"/>
    </source>
</evidence>
<dbReference type="Gene3D" id="3.20.20.80">
    <property type="entry name" value="Glycosidases"/>
    <property type="match status" value="1"/>
</dbReference>
<name>W2UYE3_9RICK</name>